<reference evidence="2" key="1">
    <citation type="submission" date="2023-07" db="EMBL/GenBank/DDBJ databases">
        <title>Gilvimarinus algae sp. nov., isolated from the surface of Kelp.</title>
        <authorList>
            <person name="Sun Y.Y."/>
            <person name="Gong Y."/>
            <person name="Du Z.J."/>
        </authorList>
    </citation>
    <scope>NUCLEOTIDE SEQUENCE</scope>
    <source>
        <strain evidence="2">SDUM040014</strain>
    </source>
</reference>
<evidence type="ECO:0000313" key="2">
    <source>
        <dbReference type="EMBL" id="MDO3383322.1"/>
    </source>
</evidence>
<dbReference type="RefSeq" id="WP_302714091.1">
    <property type="nucleotide sequence ID" value="NZ_JAULRT010000060.1"/>
</dbReference>
<evidence type="ECO:0000313" key="3">
    <source>
        <dbReference type="Proteomes" id="UP001168380"/>
    </source>
</evidence>
<dbReference type="Proteomes" id="UP001168380">
    <property type="component" value="Unassembled WGS sequence"/>
</dbReference>
<dbReference type="EMBL" id="JAULRT010000060">
    <property type="protein sequence ID" value="MDO3383322.1"/>
    <property type="molecule type" value="Genomic_DNA"/>
</dbReference>
<feature type="transmembrane region" description="Helical" evidence="1">
    <location>
        <begin position="143"/>
        <end position="161"/>
    </location>
</feature>
<name>A0ABT8TLS9_9GAMM</name>
<sequence length="367" mass="40219">MSLRQRLSRAPLLGLCTLAVLLLGVLGVFLTLAQADAQRQEQASRYGQALAERAASQAVEPALAQDMISLQVILQSLAKQPDVRGATIHDVENRLLVQSGSSELTPGHRALSFTAPITLDTHIAGHLTVTLSLAPVYQAYSTWLWLWTLAIVGCLALLWLAQHRLTEALAAPPPLTVPTKEEANAEPPALPDCTVIIELVFININELSQQLSRAGFEERLNRFDQHLRGILALYTGSKQHFSGDRLQLEVAGDSNENACFYGICISVLALGLCNTEDSPKLKLAANILAADTADDALTLSEAYHNPRPHAPTHQRSDVWIDPRLQSDALLHHIELGEAGLLRDIKPPYKALLERQQEQLQRLAHTLD</sequence>
<proteinExistence type="predicted"/>
<keyword evidence="1" id="KW-1133">Transmembrane helix</keyword>
<evidence type="ECO:0008006" key="4">
    <source>
        <dbReference type="Google" id="ProtNLM"/>
    </source>
</evidence>
<gene>
    <name evidence="2" type="ORF">QWI16_14160</name>
</gene>
<evidence type="ECO:0000256" key="1">
    <source>
        <dbReference type="SAM" id="Phobius"/>
    </source>
</evidence>
<organism evidence="2 3">
    <name type="scientific">Gilvimarinus algae</name>
    <dbReference type="NCBI Taxonomy" id="3058037"/>
    <lineage>
        <taxon>Bacteria</taxon>
        <taxon>Pseudomonadati</taxon>
        <taxon>Pseudomonadota</taxon>
        <taxon>Gammaproteobacteria</taxon>
        <taxon>Cellvibrionales</taxon>
        <taxon>Cellvibrionaceae</taxon>
        <taxon>Gilvimarinus</taxon>
    </lineage>
</organism>
<keyword evidence="3" id="KW-1185">Reference proteome</keyword>
<protein>
    <recommendedName>
        <fullName evidence="4">Guanylate cyclase domain-containing protein</fullName>
    </recommendedName>
</protein>
<keyword evidence="1" id="KW-0472">Membrane</keyword>
<accession>A0ABT8TLS9</accession>
<comment type="caution">
    <text evidence="2">The sequence shown here is derived from an EMBL/GenBank/DDBJ whole genome shotgun (WGS) entry which is preliminary data.</text>
</comment>
<keyword evidence="1" id="KW-0812">Transmembrane</keyword>